<sequence length="79" mass="8784">MQAYLWFPEFPKVEWEVEPLAVKIGKQTPSLQRAATGPTNLPDVLLLLCSFLSSLSTHPNRSRQMAVHPETGSAGGFFR</sequence>
<reference evidence="2" key="2">
    <citation type="submission" date="2019-02" db="EMBL/GenBank/DDBJ databases">
        <title>Opniocepnalus argus Var Kimnra genome.</title>
        <authorList>
            <person name="Zhou C."/>
            <person name="Xiao S."/>
        </authorList>
    </citation>
    <scope>NUCLEOTIDE SEQUENCE [LARGE SCALE GENOMIC DNA]</scope>
</reference>
<proteinExistence type="predicted"/>
<name>A0A6G1R1D8_CHAAH</name>
<protein>
    <submittedName>
        <fullName evidence="1">Uncharacterized protein</fullName>
    </submittedName>
</protein>
<gene>
    <name evidence="1" type="ORF">EXN66_Car001360</name>
</gene>
<reference evidence="1 2" key="1">
    <citation type="submission" date="2019-02" db="EMBL/GenBank/DDBJ databases">
        <title>Opniocepnalus argus genome.</title>
        <authorList>
            <person name="Zhou C."/>
            <person name="Xiao S."/>
        </authorList>
    </citation>
    <scope>NUCLEOTIDE SEQUENCE [LARGE SCALE GENOMIC DNA]</scope>
    <source>
        <strain evidence="1">OARG1902GOOAL</strain>
        <tissue evidence="1">Muscle</tissue>
    </source>
</reference>
<dbReference type="AlphaFoldDB" id="A0A6G1R1D8"/>
<organism evidence="1 2">
    <name type="scientific">Channa argus</name>
    <name type="common">Northern snakehead</name>
    <name type="synonym">Ophicephalus argus</name>
    <dbReference type="NCBI Taxonomy" id="215402"/>
    <lineage>
        <taxon>Eukaryota</taxon>
        <taxon>Metazoa</taxon>
        <taxon>Chordata</taxon>
        <taxon>Craniata</taxon>
        <taxon>Vertebrata</taxon>
        <taxon>Euteleostomi</taxon>
        <taxon>Actinopterygii</taxon>
        <taxon>Neopterygii</taxon>
        <taxon>Teleostei</taxon>
        <taxon>Neoteleostei</taxon>
        <taxon>Acanthomorphata</taxon>
        <taxon>Anabantaria</taxon>
        <taxon>Anabantiformes</taxon>
        <taxon>Channoidei</taxon>
        <taxon>Channidae</taxon>
        <taxon>Channa</taxon>
    </lineage>
</organism>
<accession>A0A6G1R1D8</accession>
<dbReference type="Proteomes" id="UP000503349">
    <property type="component" value="Chromosome 1"/>
</dbReference>
<evidence type="ECO:0000313" key="1">
    <source>
        <dbReference type="EMBL" id="KAF3708186.1"/>
    </source>
</evidence>
<keyword evidence="2" id="KW-1185">Reference proteome</keyword>
<evidence type="ECO:0000313" key="2">
    <source>
        <dbReference type="Proteomes" id="UP000503349"/>
    </source>
</evidence>
<dbReference type="EMBL" id="CM015712">
    <property type="protein sequence ID" value="KAF3708186.1"/>
    <property type="molecule type" value="Genomic_DNA"/>
</dbReference>